<evidence type="ECO:0000313" key="2">
    <source>
        <dbReference type="Proteomes" id="UP001172386"/>
    </source>
</evidence>
<proteinExistence type="predicted"/>
<reference evidence="1" key="1">
    <citation type="submission" date="2022-10" db="EMBL/GenBank/DDBJ databases">
        <title>Culturing micro-colonial fungi from biological soil crusts in the Mojave desert and describing Neophaeococcomyces mojavensis, and introducing the new genera and species Taxawa tesnikishii.</title>
        <authorList>
            <person name="Kurbessoian T."/>
            <person name="Stajich J.E."/>
        </authorList>
    </citation>
    <scope>NUCLEOTIDE SEQUENCE</scope>
    <source>
        <strain evidence="1">JES_112</strain>
    </source>
</reference>
<organism evidence="1 2">
    <name type="scientific">Neophaeococcomyces mojaviensis</name>
    <dbReference type="NCBI Taxonomy" id="3383035"/>
    <lineage>
        <taxon>Eukaryota</taxon>
        <taxon>Fungi</taxon>
        <taxon>Dikarya</taxon>
        <taxon>Ascomycota</taxon>
        <taxon>Pezizomycotina</taxon>
        <taxon>Eurotiomycetes</taxon>
        <taxon>Chaetothyriomycetidae</taxon>
        <taxon>Chaetothyriales</taxon>
        <taxon>Chaetothyriales incertae sedis</taxon>
        <taxon>Neophaeococcomyces</taxon>
    </lineage>
</organism>
<protein>
    <submittedName>
        <fullName evidence="1">Uncharacterized protein</fullName>
    </submittedName>
</protein>
<accession>A0ACC3AER1</accession>
<evidence type="ECO:0000313" key="1">
    <source>
        <dbReference type="EMBL" id="KAJ9660669.1"/>
    </source>
</evidence>
<keyword evidence="2" id="KW-1185">Reference proteome</keyword>
<gene>
    <name evidence="1" type="ORF">H2198_002412</name>
</gene>
<comment type="caution">
    <text evidence="1">The sequence shown here is derived from an EMBL/GenBank/DDBJ whole genome shotgun (WGS) entry which is preliminary data.</text>
</comment>
<dbReference type="Proteomes" id="UP001172386">
    <property type="component" value="Unassembled WGS sequence"/>
</dbReference>
<dbReference type="EMBL" id="JAPDRQ010000029">
    <property type="protein sequence ID" value="KAJ9660669.1"/>
    <property type="molecule type" value="Genomic_DNA"/>
</dbReference>
<sequence>MASTADIMSLFANAGVPAFKCPEGTKMWLLDLGKLECDEGWLLQGANTSSNSNLNPENKRRDLIVLAGLIEYPGLGLILFETGCAEDIDLSWGLPLTDVFPRTGYSEEQKLPAAIAATGHSIKDVKAVIIGHLHLDHAGGLEHFVGTDIPIYVHEEEFKHACWAVGTGADGGVYLKDYMSLDKLKWNTFTDDHLELFQGITLHHSPGHTPGLVIMQVNLPHDGTFIWTTDQFHVHENYEQAHPQGWLARDYNSWLKSLKMIKRLQRLFNARLIFGHDLETAKVLINEKKYFE</sequence>
<name>A0ACC3AER1_9EURO</name>